<evidence type="ECO:0000313" key="2">
    <source>
        <dbReference type="Proteomes" id="UP000821845"/>
    </source>
</evidence>
<gene>
    <name evidence="1" type="ORF">HPB50_024155</name>
</gene>
<organism evidence="1 2">
    <name type="scientific">Hyalomma asiaticum</name>
    <name type="common">Tick</name>
    <dbReference type="NCBI Taxonomy" id="266040"/>
    <lineage>
        <taxon>Eukaryota</taxon>
        <taxon>Metazoa</taxon>
        <taxon>Ecdysozoa</taxon>
        <taxon>Arthropoda</taxon>
        <taxon>Chelicerata</taxon>
        <taxon>Arachnida</taxon>
        <taxon>Acari</taxon>
        <taxon>Parasitiformes</taxon>
        <taxon>Ixodida</taxon>
        <taxon>Ixodoidea</taxon>
        <taxon>Ixodidae</taxon>
        <taxon>Hyalomminae</taxon>
        <taxon>Hyalomma</taxon>
    </lineage>
</organism>
<accession>A0ACB7S8Z2</accession>
<dbReference type="Proteomes" id="UP000821845">
    <property type="component" value="Chromosome 6"/>
</dbReference>
<sequence>MALSLENSVLTSPWEAASPGTSTGPLPIKELRTTAAPCGLVSGATAQSSNPVTFAPQVFVLAISRVLLPVLSTAATQITSASPSLGNGYEAQASNQTTPFARLEISTSPDRMALSLENSVLTSPWEAASPGTS</sequence>
<comment type="caution">
    <text evidence="1">The sequence shown here is derived from an EMBL/GenBank/DDBJ whole genome shotgun (WGS) entry which is preliminary data.</text>
</comment>
<reference evidence="1" key="1">
    <citation type="submission" date="2020-05" db="EMBL/GenBank/DDBJ databases">
        <title>Large-scale comparative analyses of tick genomes elucidate their genetic diversity and vector capacities.</title>
        <authorList>
            <person name="Jia N."/>
            <person name="Wang J."/>
            <person name="Shi W."/>
            <person name="Du L."/>
            <person name="Sun Y."/>
            <person name="Zhan W."/>
            <person name="Jiang J."/>
            <person name="Wang Q."/>
            <person name="Zhang B."/>
            <person name="Ji P."/>
            <person name="Sakyi L.B."/>
            <person name="Cui X."/>
            <person name="Yuan T."/>
            <person name="Jiang B."/>
            <person name="Yang W."/>
            <person name="Lam T.T.-Y."/>
            <person name="Chang Q."/>
            <person name="Ding S."/>
            <person name="Wang X."/>
            <person name="Zhu J."/>
            <person name="Ruan X."/>
            <person name="Zhao L."/>
            <person name="Wei J."/>
            <person name="Que T."/>
            <person name="Du C."/>
            <person name="Cheng J."/>
            <person name="Dai P."/>
            <person name="Han X."/>
            <person name="Huang E."/>
            <person name="Gao Y."/>
            <person name="Liu J."/>
            <person name="Shao H."/>
            <person name="Ye R."/>
            <person name="Li L."/>
            <person name="Wei W."/>
            <person name="Wang X."/>
            <person name="Wang C."/>
            <person name="Yang T."/>
            <person name="Huo Q."/>
            <person name="Li W."/>
            <person name="Guo W."/>
            <person name="Chen H."/>
            <person name="Zhou L."/>
            <person name="Ni X."/>
            <person name="Tian J."/>
            <person name="Zhou Y."/>
            <person name="Sheng Y."/>
            <person name="Liu T."/>
            <person name="Pan Y."/>
            <person name="Xia L."/>
            <person name="Li J."/>
            <person name="Zhao F."/>
            <person name="Cao W."/>
        </authorList>
    </citation>
    <scope>NUCLEOTIDE SEQUENCE</scope>
    <source>
        <strain evidence="1">Hyas-2018</strain>
    </source>
</reference>
<evidence type="ECO:0000313" key="1">
    <source>
        <dbReference type="EMBL" id="KAH6929199.1"/>
    </source>
</evidence>
<proteinExistence type="predicted"/>
<protein>
    <submittedName>
        <fullName evidence="1">Uncharacterized protein</fullName>
    </submittedName>
</protein>
<name>A0ACB7S8Z2_HYAAI</name>
<dbReference type="EMBL" id="CM023486">
    <property type="protein sequence ID" value="KAH6929199.1"/>
    <property type="molecule type" value="Genomic_DNA"/>
</dbReference>
<keyword evidence="2" id="KW-1185">Reference proteome</keyword>